<reference evidence="2 3" key="1">
    <citation type="submission" date="2019-03" db="EMBL/GenBank/DDBJ databases">
        <title>Genomic Encyclopedia of Type Strains, Phase IV (KMG-IV): sequencing the most valuable type-strain genomes for metagenomic binning, comparative biology and taxonomic classification.</title>
        <authorList>
            <person name="Goeker M."/>
        </authorList>
    </citation>
    <scope>NUCLEOTIDE SEQUENCE [LARGE SCALE GENOMIC DNA]</scope>
    <source>
        <strain evidence="2 3">DSM 25903</strain>
    </source>
</reference>
<proteinExistence type="predicted"/>
<evidence type="ECO:0000313" key="2">
    <source>
        <dbReference type="EMBL" id="TDR85449.1"/>
    </source>
</evidence>
<gene>
    <name evidence="2" type="ORF">EV668_4571</name>
</gene>
<name>A0A4V3DWN4_9HYPH</name>
<organism evidence="2 3">
    <name type="scientific">Enterovirga rhinocerotis</name>
    <dbReference type="NCBI Taxonomy" id="1339210"/>
    <lineage>
        <taxon>Bacteria</taxon>
        <taxon>Pseudomonadati</taxon>
        <taxon>Pseudomonadota</taxon>
        <taxon>Alphaproteobacteria</taxon>
        <taxon>Hyphomicrobiales</taxon>
        <taxon>Methylobacteriaceae</taxon>
        <taxon>Enterovirga</taxon>
    </lineage>
</organism>
<feature type="signal peptide" evidence="1">
    <location>
        <begin position="1"/>
        <end position="29"/>
    </location>
</feature>
<comment type="caution">
    <text evidence="2">The sequence shown here is derived from an EMBL/GenBank/DDBJ whole genome shotgun (WGS) entry which is preliminary data.</text>
</comment>
<accession>A0A4V3DWN4</accession>
<sequence length="216" mass="23419">MGSLDRYGLLNAALGAAFVFVAASGPAQAQTGTSDLVALFETLCISPRTNEGRLEAAARVAGERAWGPKRAEPARAGLHGFLPGTLTAWTVKPPPEETVFMVFLVDPAMHPGLEVVSCGFFMADNSPGADDLVPEVDRRLGPGMVRSRARSFSAETKYNWFDSPDGKHLTNCSRRVAVMDNLASRRSSFLMLTQMDFPDQPPWNTLPKPRCPAQPE</sequence>
<feature type="chain" id="PRO_5020748091" evidence="1">
    <location>
        <begin position="30"/>
        <end position="216"/>
    </location>
</feature>
<evidence type="ECO:0000256" key="1">
    <source>
        <dbReference type="SAM" id="SignalP"/>
    </source>
</evidence>
<evidence type="ECO:0000313" key="3">
    <source>
        <dbReference type="Proteomes" id="UP000295122"/>
    </source>
</evidence>
<protein>
    <submittedName>
        <fullName evidence="2">Uncharacterized protein</fullName>
    </submittedName>
</protein>
<dbReference type="AlphaFoldDB" id="A0A4V3DWN4"/>
<keyword evidence="1" id="KW-0732">Signal</keyword>
<dbReference type="Proteomes" id="UP000295122">
    <property type="component" value="Unassembled WGS sequence"/>
</dbReference>
<dbReference type="EMBL" id="SNZR01000017">
    <property type="protein sequence ID" value="TDR85449.1"/>
    <property type="molecule type" value="Genomic_DNA"/>
</dbReference>
<keyword evidence="3" id="KW-1185">Reference proteome</keyword>